<evidence type="ECO:0000313" key="1">
    <source>
        <dbReference type="EMBL" id="KKL99221.1"/>
    </source>
</evidence>
<comment type="caution">
    <text evidence="1">The sequence shown here is derived from an EMBL/GenBank/DDBJ whole genome shotgun (WGS) entry which is preliminary data.</text>
</comment>
<sequence length="191" mass="21298">MSNSLAFDISAWQRRPSLKWFKDMKAAGYGLCWVQLWGLTPDGNGPNPDAEYQLMTARAAGLATAGYIVIYGDDTDGTSVLIRTALTAAGAAKKHLTFVALDVETAPIRMSRLVNAYTNLGKQLPGVRRAMYTSRWKWSIAFGDKPWPFAADTPLLEARYWFNSGFAPTTPPDLDWMWIPFGGWIERAMLQ</sequence>
<organism evidence="1">
    <name type="scientific">marine sediment metagenome</name>
    <dbReference type="NCBI Taxonomy" id="412755"/>
    <lineage>
        <taxon>unclassified sequences</taxon>
        <taxon>metagenomes</taxon>
        <taxon>ecological metagenomes</taxon>
    </lineage>
</organism>
<dbReference type="Gene3D" id="3.20.20.80">
    <property type="entry name" value="Glycosidases"/>
    <property type="match status" value="1"/>
</dbReference>
<accession>A0A0F9H8A1</accession>
<proteinExistence type="predicted"/>
<name>A0A0F9H8A1_9ZZZZ</name>
<dbReference type="EMBL" id="LAZR01017728">
    <property type="protein sequence ID" value="KKL99221.1"/>
    <property type="molecule type" value="Genomic_DNA"/>
</dbReference>
<feature type="non-terminal residue" evidence="1">
    <location>
        <position position="191"/>
    </location>
</feature>
<dbReference type="AlphaFoldDB" id="A0A0F9H8A1"/>
<protein>
    <submittedName>
        <fullName evidence="1">Uncharacterized protein</fullName>
    </submittedName>
</protein>
<gene>
    <name evidence="1" type="ORF">LCGC14_1816610</name>
</gene>
<dbReference type="SUPFAM" id="SSF51445">
    <property type="entry name" value="(Trans)glycosidases"/>
    <property type="match status" value="1"/>
</dbReference>
<reference evidence="1" key="1">
    <citation type="journal article" date="2015" name="Nature">
        <title>Complex archaea that bridge the gap between prokaryotes and eukaryotes.</title>
        <authorList>
            <person name="Spang A."/>
            <person name="Saw J.H."/>
            <person name="Jorgensen S.L."/>
            <person name="Zaremba-Niedzwiedzka K."/>
            <person name="Martijn J."/>
            <person name="Lind A.E."/>
            <person name="van Eijk R."/>
            <person name="Schleper C."/>
            <person name="Guy L."/>
            <person name="Ettema T.J."/>
        </authorList>
    </citation>
    <scope>NUCLEOTIDE SEQUENCE</scope>
</reference>
<dbReference type="InterPro" id="IPR017853">
    <property type="entry name" value="GH"/>
</dbReference>